<dbReference type="InterPro" id="IPR024508">
    <property type="entry name" value="DUF3226"/>
</dbReference>
<sequence length="210" mass="22536">MSSPPKEKEQQPPFPTEPFGLLLVEGGDEEKLCKAIAGPMGWRGLVCWKASGRADLPNLAKLASMDPSFSHARSVGVLLDMEDDLAGTQALIQKILAALNVSASFAQGAFAPGAPKVGVFVSPDDQQRGSIEGLCKQAVRNPALAACVDTLVACAGHPHRTEAREMKGWLDAYLAMQHKPVRLHQALEDSEVFDLNHAAFDPLRAFLQAL</sequence>
<reference evidence="1 2" key="1">
    <citation type="submission" date="2020-05" db="EMBL/GenBank/DDBJ databases">
        <authorList>
            <person name="Whitworth D."/>
        </authorList>
    </citation>
    <scope>NUCLEOTIDE SEQUENCE [LARGE SCALE GENOMIC DNA]</scope>
    <source>
        <strain evidence="1 2">AB043B</strain>
    </source>
</reference>
<dbReference type="RefSeq" id="WP_171433272.1">
    <property type="nucleotide sequence ID" value="NZ_JABFJV010000018.1"/>
</dbReference>
<evidence type="ECO:0000313" key="1">
    <source>
        <dbReference type="EMBL" id="NOK32663.1"/>
    </source>
</evidence>
<keyword evidence="2" id="KW-1185">Reference proteome</keyword>
<evidence type="ECO:0000313" key="2">
    <source>
        <dbReference type="Proteomes" id="UP000563426"/>
    </source>
</evidence>
<accession>A0A7Y4NQZ2</accession>
<dbReference type="EMBL" id="JABFJV010000018">
    <property type="protein sequence ID" value="NOK32663.1"/>
    <property type="molecule type" value="Genomic_DNA"/>
</dbReference>
<comment type="caution">
    <text evidence="1">The sequence shown here is derived from an EMBL/GenBank/DDBJ whole genome shotgun (WGS) entry which is preliminary data.</text>
</comment>
<organism evidence="1 2">
    <name type="scientific">Corallococcus exercitus</name>
    <dbReference type="NCBI Taxonomy" id="2316736"/>
    <lineage>
        <taxon>Bacteria</taxon>
        <taxon>Pseudomonadati</taxon>
        <taxon>Myxococcota</taxon>
        <taxon>Myxococcia</taxon>
        <taxon>Myxococcales</taxon>
        <taxon>Cystobacterineae</taxon>
        <taxon>Myxococcaceae</taxon>
        <taxon>Corallococcus</taxon>
    </lineage>
</organism>
<name>A0A7Y4NQZ2_9BACT</name>
<dbReference type="Proteomes" id="UP000563426">
    <property type="component" value="Unassembled WGS sequence"/>
</dbReference>
<gene>
    <name evidence="1" type="ORF">HMI49_05560</name>
</gene>
<proteinExistence type="predicted"/>
<dbReference type="Pfam" id="PF11536">
    <property type="entry name" value="DUF3226"/>
    <property type="match status" value="1"/>
</dbReference>
<dbReference type="AlphaFoldDB" id="A0A7Y4NQZ2"/>
<evidence type="ECO:0008006" key="3">
    <source>
        <dbReference type="Google" id="ProtNLM"/>
    </source>
</evidence>
<protein>
    <recommendedName>
        <fullName evidence="3">DUF4276 family protein</fullName>
    </recommendedName>
</protein>